<comment type="caution">
    <text evidence="3">The sequence shown here is derived from an EMBL/GenBank/DDBJ whole genome shotgun (WGS) entry which is preliminary data.</text>
</comment>
<keyword evidence="4" id="KW-1185">Reference proteome</keyword>
<dbReference type="EMBL" id="JPWU03000050">
    <property type="protein sequence ID" value="KAG2529140.1"/>
    <property type="molecule type" value="Genomic_DNA"/>
</dbReference>
<name>A0A3R7JVN4_9STRA</name>
<dbReference type="PANTHER" id="PTHR35796">
    <property type="entry name" value="HYPOTHETICAL CYTOSOLIC PROTEIN"/>
    <property type="match status" value="1"/>
</dbReference>
<evidence type="ECO:0000313" key="5">
    <source>
        <dbReference type="Proteomes" id="UP000285883"/>
    </source>
</evidence>
<dbReference type="Proteomes" id="UP000792063">
    <property type="component" value="Unassembled WGS sequence"/>
</dbReference>
<protein>
    <submittedName>
        <fullName evidence="3">Uncharacterized protein</fullName>
    </submittedName>
</protein>
<reference evidence="1" key="1">
    <citation type="journal article" date="2015" name="Genom Data">
        <title>Genome sequences of six Phytophthora species associated with forests in New Zealand.</title>
        <authorList>
            <person name="Studholme D.J."/>
            <person name="McDougal R.L."/>
            <person name="Sambles C."/>
            <person name="Hansen E."/>
            <person name="Hardy G."/>
            <person name="Grant M."/>
            <person name="Ganley R.J."/>
            <person name="Williams N.M."/>
        </authorList>
    </citation>
    <scope>NUCLEOTIDE SEQUENCE</scope>
    <source>
        <strain evidence="1">NZFS 3630</strain>
    </source>
</reference>
<evidence type="ECO:0000313" key="3">
    <source>
        <dbReference type="EMBL" id="RLN81615.1"/>
    </source>
</evidence>
<dbReference type="EMBL" id="MBDN02000074">
    <property type="protein sequence ID" value="RLN81615.1"/>
    <property type="molecule type" value="Genomic_DNA"/>
</dbReference>
<gene>
    <name evidence="2" type="ORF">BBI17_003651</name>
    <name evidence="3" type="ORF">BBO99_00003571</name>
    <name evidence="1" type="ORF">JM18_002905</name>
</gene>
<evidence type="ECO:0000313" key="1">
    <source>
        <dbReference type="EMBL" id="KAG2529140.1"/>
    </source>
</evidence>
<proteinExistence type="predicted"/>
<evidence type="ECO:0000313" key="4">
    <source>
        <dbReference type="Proteomes" id="UP000285624"/>
    </source>
</evidence>
<accession>A0A3R7JVN4</accession>
<evidence type="ECO:0000313" key="2">
    <source>
        <dbReference type="EMBL" id="RLN06471.1"/>
    </source>
</evidence>
<organism evidence="3 4">
    <name type="scientific">Phytophthora kernoviae</name>
    <dbReference type="NCBI Taxonomy" id="325452"/>
    <lineage>
        <taxon>Eukaryota</taxon>
        <taxon>Sar</taxon>
        <taxon>Stramenopiles</taxon>
        <taxon>Oomycota</taxon>
        <taxon>Peronosporomycetes</taxon>
        <taxon>Peronosporales</taxon>
        <taxon>Peronosporaceae</taxon>
        <taxon>Phytophthora</taxon>
    </lineage>
</organism>
<reference evidence="4 5" key="2">
    <citation type="submission" date="2018-07" db="EMBL/GenBank/DDBJ databases">
        <title>Genome sequencing of oomycete isolates from Chile give support for New Zealand origin for Phytophthora kernoviae and make available the first Nothophytophthora sp. genome.</title>
        <authorList>
            <person name="Studholme D.J."/>
            <person name="Sanfuentes E."/>
            <person name="Panda P."/>
            <person name="Hill R."/>
            <person name="Sambles C."/>
            <person name="Grant M."/>
            <person name="Williams N.M."/>
            <person name="Mcdougal R.L."/>
        </authorList>
    </citation>
    <scope>NUCLEOTIDE SEQUENCE [LARGE SCALE GENOMIC DNA]</scope>
    <source>
        <strain evidence="2">Chile2</strain>
        <strain evidence="3">Chile4</strain>
    </source>
</reference>
<reference evidence="1" key="3">
    <citation type="submission" date="2020-06" db="EMBL/GenBank/DDBJ databases">
        <authorList>
            <person name="Studholme D.J."/>
        </authorList>
    </citation>
    <scope>NUCLEOTIDE SEQUENCE</scope>
    <source>
        <strain evidence="1">NZFS 3630</strain>
    </source>
</reference>
<dbReference type="AlphaFoldDB" id="A0A3R7JVN4"/>
<sequence>MRNPSRERLQNELAYLRRKTVELEDQLRSLYLSRRVNLSLTAKGSLDTQETVGTGARVWRRIAERQAQGRDKSERENKRLKLVLEGQIALAKKLEKLLQKRPDVMVMSDSSGVSQKRLCLGQVEDPSSMYDLFLSELDVLYAQMDSVFQQTGLEASVDDSFRHAYVKTRRGPEDEEELYAELQDVTIIPFELERASSAMWHAVRRRYNKNSYHSFQGVMERPDDTIAVKYRSQCQRSGQDIELDAIMVMCRFVERDRLAFVWRSVSCGDGAFSGMYTDETGWSVLKRVPPDSGLDLTGCVMHNCVHVVPKRVDVASDLQQNEIGLLTNVVIDSYEDDVIALSAMMEDLLLQDTTQGLGVLQIVDCVGGSDLFAQDTFDLSAAVLFPIVTLIYSYHNFDFDHEVYLTSLEALPPGSFEHLARTFANPSEMALFRVNIDSLRINSVLDLVLRISMNLTFCYRVKRVMEALIWTRHREYASGVIKSVDAPTQQNPVPKGVAVAFTAFSLMVLLSTYKAISDSKVACSAHPDCVVYAYKWKISDDLCPCVILIDVDLTPKTYKEWIDPVDAYDKVKALAASGRLTSLQIINRLLLEWPEELRLCHGLRTMYVLVDLAV</sequence>
<dbReference type="Proteomes" id="UP000285624">
    <property type="component" value="Unassembled WGS sequence"/>
</dbReference>
<dbReference type="Proteomes" id="UP000285883">
    <property type="component" value="Unassembled WGS sequence"/>
</dbReference>
<dbReference type="EMBL" id="MAYM02001959">
    <property type="protein sequence ID" value="RLN06471.1"/>
    <property type="molecule type" value="Genomic_DNA"/>
</dbReference>
<dbReference type="PANTHER" id="PTHR35796:SF3">
    <property type="entry name" value="BHLH DOMAIN-CONTAINING PROTEIN"/>
    <property type="match status" value="1"/>
</dbReference>